<accession>A0ABT2ELB9</accession>
<proteinExistence type="predicted"/>
<dbReference type="EMBL" id="JANUCP010000002">
    <property type="protein sequence ID" value="MCS3918736.1"/>
    <property type="molecule type" value="Genomic_DNA"/>
</dbReference>
<gene>
    <name evidence="1" type="ORF">M2350_001136</name>
</gene>
<comment type="caution">
    <text evidence="1">The sequence shown here is derived from an EMBL/GenBank/DDBJ whole genome shotgun (WGS) entry which is preliminary data.</text>
</comment>
<evidence type="ECO:0000313" key="1">
    <source>
        <dbReference type="EMBL" id="MCS3918736.1"/>
    </source>
</evidence>
<evidence type="ECO:0000313" key="2">
    <source>
        <dbReference type="Proteomes" id="UP001204798"/>
    </source>
</evidence>
<sequence length="46" mass="4813">MVAVDLRLAEEPKGVDGNRAFKIGSFSAKIATSPLFGFQGAQNCLG</sequence>
<name>A0ABT2ELB9_9BACT</name>
<organism evidence="1 2">
    <name type="scientific">Candidatus Fervidibacter sacchari</name>
    <dbReference type="NCBI Taxonomy" id="1448929"/>
    <lineage>
        <taxon>Bacteria</taxon>
        <taxon>Candidatus Fervidibacterota</taxon>
        <taxon>Candidatus Fervidibacter</taxon>
    </lineage>
</organism>
<dbReference type="Proteomes" id="UP001204798">
    <property type="component" value="Unassembled WGS sequence"/>
</dbReference>
<reference evidence="1 2" key="1">
    <citation type="submission" date="2022-08" db="EMBL/GenBank/DDBJ databases">
        <title>Bacterial and archaeal communities from various locations to study Microbial Dark Matter (Phase II).</title>
        <authorList>
            <person name="Stepanauskas R."/>
        </authorList>
    </citation>
    <scope>NUCLEOTIDE SEQUENCE [LARGE SCALE GENOMIC DNA]</scope>
    <source>
        <strain evidence="1 2">PD1</strain>
    </source>
</reference>
<protein>
    <submittedName>
        <fullName evidence="1">Uncharacterized protein</fullName>
    </submittedName>
</protein>
<keyword evidence="2" id="KW-1185">Reference proteome</keyword>